<feature type="transmembrane region" description="Helical" evidence="1">
    <location>
        <begin position="98"/>
        <end position="119"/>
    </location>
</feature>
<organism evidence="2">
    <name type="scientific">marine sediment metagenome</name>
    <dbReference type="NCBI Taxonomy" id="412755"/>
    <lineage>
        <taxon>unclassified sequences</taxon>
        <taxon>metagenomes</taxon>
        <taxon>ecological metagenomes</taxon>
    </lineage>
</organism>
<protein>
    <submittedName>
        <fullName evidence="2">Uncharacterized protein</fullName>
    </submittedName>
</protein>
<feature type="transmembrane region" description="Helical" evidence="1">
    <location>
        <begin position="39"/>
        <end position="58"/>
    </location>
</feature>
<name>X0T5P2_9ZZZZ</name>
<keyword evidence="1" id="KW-0812">Transmembrane</keyword>
<keyword evidence="1" id="KW-0472">Membrane</keyword>
<feature type="transmembrane region" description="Helical" evidence="1">
    <location>
        <begin position="6"/>
        <end position="27"/>
    </location>
</feature>
<evidence type="ECO:0000313" key="2">
    <source>
        <dbReference type="EMBL" id="GAF71400.1"/>
    </source>
</evidence>
<dbReference type="EMBL" id="BARS01003996">
    <property type="protein sequence ID" value="GAF71400.1"/>
    <property type="molecule type" value="Genomic_DNA"/>
</dbReference>
<gene>
    <name evidence="2" type="ORF">S01H1_07782</name>
</gene>
<accession>X0T5P2</accession>
<proteinExistence type="predicted"/>
<reference evidence="2" key="1">
    <citation type="journal article" date="2014" name="Front. Microbiol.">
        <title>High frequency of phylogenetically diverse reductive dehalogenase-homologous genes in deep subseafloor sedimentary metagenomes.</title>
        <authorList>
            <person name="Kawai M."/>
            <person name="Futagami T."/>
            <person name="Toyoda A."/>
            <person name="Takaki Y."/>
            <person name="Nishi S."/>
            <person name="Hori S."/>
            <person name="Arai W."/>
            <person name="Tsubouchi T."/>
            <person name="Morono Y."/>
            <person name="Uchiyama I."/>
            <person name="Ito T."/>
            <person name="Fujiyama A."/>
            <person name="Inagaki F."/>
            <person name="Takami H."/>
        </authorList>
    </citation>
    <scope>NUCLEOTIDE SEQUENCE</scope>
    <source>
        <strain evidence="2">Expedition CK06-06</strain>
    </source>
</reference>
<keyword evidence="1" id="KW-1133">Transmembrane helix</keyword>
<dbReference type="AlphaFoldDB" id="X0T5P2"/>
<sequence length="161" mass="17693">MLKIGLEYFLFIFLASLGVLQIAASYANLNGLSFFKKPTWGYIFGSLAIVGGFSWFYIVGNPHPDVGYAVTASDILRYGWSNPMPPDIGLILGDGESVGFFLLAVGCAILTTIAISSIVKFRLSPRTTEEKKEDPKGLEALREMTFFQAITRILRNGKGKE</sequence>
<evidence type="ECO:0000256" key="1">
    <source>
        <dbReference type="SAM" id="Phobius"/>
    </source>
</evidence>
<comment type="caution">
    <text evidence="2">The sequence shown here is derived from an EMBL/GenBank/DDBJ whole genome shotgun (WGS) entry which is preliminary data.</text>
</comment>